<dbReference type="EMBL" id="AJ248285">
    <property type="protein sequence ID" value="CAB49828.1"/>
    <property type="molecule type" value="Genomic_DNA"/>
</dbReference>
<dbReference type="GO" id="GO:0046872">
    <property type="term" value="F:metal ion binding"/>
    <property type="evidence" value="ECO:0007669"/>
    <property type="project" value="UniProtKB-KW"/>
</dbReference>
<dbReference type="PANTHER" id="PTHR12001:SF85">
    <property type="entry name" value="SHORT CHAIN ISOPRENYL DIPHOSPHATE SYNTHASE"/>
    <property type="match status" value="1"/>
</dbReference>
<dbReference type="PANTHER" id="PTHR12001">
    <property type="entry name" value="GERANYLGERANYL PYROPHOSPHATE SYNTHASE"/>
    <property type="match status" value="1"/>
</dbReference>
<dbReference type="SFLD" id="SFLDS00005">
    <property type="entry name" value="Isoprenoid_Synthase_Type_I"/>
    <property type="match status" value="1"/>
</dbReference>
<dbReference type="CDD" id="cd00685">
    <property type="entry name" value="Trans_IPPS_HT"/>
    <property type="match status" value="1"/>
</dbReference>
<dbReference type="PROSITE" id="PS00444">
    <property type="entry name" value="POLYPRENYL_SYNTHASE_2"/>
    <property type="match status" value="1"/>
</dbReference>
<name>Q9V077_PYRAB</name>
<dbReference type="PhylomeDB" id="Q9V077"/>
<proteinExistence type="inferred from homology"/>
<dbReference type="GO" id="GO:0008299">
    <property type="term" value="P:isoprenoid biosynthetic process"/>
    <property type="evidence" value="ECO:0007669"/>
    <property type="project" value="InterPro"/>
</dbReference>
<evidence type="ECO:0000256" key="3">
    <source>
        <dbReference type="ARBA" id="ARBA00022679"/>
    </source>
</evidence>
<dbReference type="eggNOG" id="arCOG01726">
    <property type="taxonomic scope" value="Archaea"/>
</dbReference>
<dbReference type="SUPFAM" id="SSF48576">
    <property type="entry name" value="Terpenoid synthases"/>
    <property type="match status" value="1"/>
</dbReference>
<gene>
    <name evidence="7" type="ORF">PAB2389</name>
</gene>
<dbReference type="InterPro" id="IPR000092">
    <property type="entry name" value="Polyprenyl_synt"/>
</dbReference>
<reference evidence="7 8" key="1">
    <citation type="journal article" date="2003" name="Mol. Microbiol.">
        <title>An integrated analysis of the genome of the hyperthermophilic archaeon Pyrococcus abyssi.</title>
        <authorList>
            <person name="Cohen G."/>
            <person name="Barbe V."/>
            <person name="Flament D."/>
            <person name="Galperin M."/>
            <person name="Heilig R."/>
            <person name="Ripp R."/>
            <person name="Lecompte O."/>
            <person name="Prieur D."/>
            <person name="Poch O."/>
            <person name="Quellerou J."/>
            <person name="Thierry J.C."/>
            <person name="Van der Oost J."/>
            <person name="Weissenbach J."/>
            <person name="Zivanovic Y."/>
            <person name="Forterre P."/>
        </authorList>
    </citation>
    <scope>NUCLEOTIDE SEQUENCE [LARGE SCALE GENOMIC DNA]</scope>
    <source>
        <strain evidence="8">GE5 / Orsay</strain>
    </source>
</reference>
<keyword evidence="8" id="KW-1185">Reference proteome</keyword>
<protein>
    <submittedName>
        <fullName evidence="7">IdsA-like multifunctional short chain isoprenyl diphosphate synthase</fullName>
    </submittedName>
</protein>
<organism evidence="7 8">
    <name type="scientific">Pyrococcus abyssi (strain GE5 / Orsay)</name>
    <dbReference type="NCBI Taxonomy" id="272844"/>
    <lineage>
        <taxon>Archaea</taxon>
        <taxon>Methanobacteriati</taxon>
        <taxon>Methanobacteriota</taxon>
        <taxon>Thermococci</taxon>
        <taxon>Thermococcales</taxon>
        <taxon>Thermococcaceae</taxon>
        <taxon>Pyrococcus</taxon>
    </lineage>
</organism>
<dbReference type="Pfam" id="PF00348">
    <property type="entry name" value="polyprenyl_synt"/>
    <property type="match status" value="1"/>
</dbReference>
<dbReference type="Proteomes" id="UP000000810">
    <property type="component" value="Chromosome"/>
</dbReference>
<dbReference type="InterPro" id="IPR033749">
    <property type="entry name" value="Polyprenyl_synt_CS"/>
</dbReference>
<keyword evidence="3 6" id="KW-0808">Transferase</keyword>
<accession>Q9V077</accession>
<dbReference type="RefSeq" id="WP_010868037.1">
    <property type="nucleotide sequence ID" value="NC_000868.1"/>
</dbReference>
<dbReference type="PROSITE" id="PS00723">
    <property type="entry name" value="POLYPRENYL_SYNTHASE_1"/>
    <property type="match status" value="1"/>
</dbReference>
<comment type="cofactor">
    <cofactor evidence="1">
        <name>Mg(2+)</name>
        <dbReference type="ChEBI" id="CHEBI:18420"/>
    </cofactor>
</comment>
<evidence type="ECO:0000256" key="2">
    <source>
        <dbReference type="ARBA" id="ARBA00006706"/>
    </source>
</evidence>
<dbReference type="InterPro" id="IPR008949">
    <property type="entry name" value="Isoprenoid_synthase_dom_sf"/>
</dbReference>
<dbReference type="PATRIC" id="fig|272844.11.peg.968"/>
<dbReference type="AlphaFoldDB" id="Q9V077"/>
<evidence type="ECO:0000313" key="7">
    <source>
        <dbReference type="EMBL" id="CAB49828.1"/>
    </source>
</evidence>
<dbReference type="HOGENOM" id="CLU_014015_2_1_2"/>
<dbReference type="Gene3D" id="1.10.600.10">
    <property type="entry name" value="Farnesyl Diphosphate Synthase"/>
    <property type="match status" value="1"/>
</dbReference>
<evidence type="ECO:0000256" key="6">
    <source>
        <dbReference type="RuleBase" id="RU004466"/>
    </source>
</evidence>
<evidence type="ECO:0000313" key="8">
    <source>
        <dbReference type="Proteomes" id="UP000000810"/>
    </source>
</evidence>
<evidence type="ECO:0000256" key="5">
    <source>
        <dbReference type="ARBA" id="ARBA00022842"/>
    </source>
</evidence>
<sequence>MKMGVGKYDELFNRIKERAKLVDEKLFELIPEKEPKVLYEAARHYPLAGGKRIRPFVVLTATEAVGGNALKAIYPAVAIELIHNYSLVHDDIMDMDETRRGKPTVHKVWGINMAILAGDLLFSKAFEAISRAEISPEKKAKVLETIVKASNELCEGQALDLEFENREMVSIEEYMRMISGKTGALFDASAKVGGIVGTENEEYIEALSRWGRNVGMAFQIWDDVLDLIADEEKLGKPVGSDIRKGKKTLIVAHFFENADEKAKEKFLKVFGKYAGDVKGKGIIEEDVKAEVMEAIELLKEHGSIDYASRIARELVEKANEALNVLPESRARKDLELLASFMVEREY</sequence>
<evidence type="ECO:0000256" key="4">
    <source>
        <dbReference type="ARBA" id="ARBA00022723"/>
    </source>
</evidence>
<dbReference type="SFLD" id="SFLDG01017">
    <property type="entry name" value="Polyprenyl_Transferase_Like"/>
    <property type="match status" value="1"/>
</dbReference>
<evidence type="ECO:0000256" key="1">
    <source>
        <dbReference type="ARBA" id="ARBA00001946"/>
    </source>
</evidence>
<comment type="similarity">
    <text evidence="2 6">Belongs to the FPP/GGPP synthase family.</text>
</comment>
<keyword evidence="4" id="KW-0479">Metal-binding</keyword>
<dbReference type="KEGG" id="pab:PAB2389"/>
<dbReference type="GO" id="GO:0004659">
    <property type="term" value="F:prenyltransferase activity"/>
    <property type="evidence" value="ECO:0007669"/>
    <property type="project" value="InterPro"/>
</dbReference>
<dbReference type="PIR" id="C75139">
    <property type="entry name" value="C75139"/>
</dbReference>
<keyword evidence="5" id="KW-0460">Magnesium</keyword>
<dbReference type="STRING" id="272844.PAB2389"/>